<dbReference type="OrthoDB" id="2379772at2"/>
<dbReference type="Gene3D" id="3.30.420.610">
    <property type="entry name" value="LOTUS domain-like"/>
    <property type="match status" value="1"/>
</dbReference>
<dbReference type="InterPro" id="IPR025605">
    <property type="entry name" value="OST-HTH/LOTUS_dom"/>
</dbReference>
<dbReference type="AlphaFoldDB" id="A0A543KN78"/>
<dbReference type="CDD" id="cd10146">
    <property type="entry name" value="LabA_like_C"/>
    <property type="match status" value="1"/>
</dbReference>
<evidence type="ECO:0000313" key="4">
    <source>
        <dbReference type="Proteomes" id="UP000315133"/>
    </source>
</evidence>
<sequence length="387" mass="41532">MGVTLRTPRAPLVGRVTCVNTDASSSTRIAVLIDCDNVSAKHIGAVLEELASYGVPTVKRAYGDWTTTQLTSWKHELLRNAIQPIQQFANTVGKNSTDSALIIDAMDLLWQGNVEAFAIVSSDSDFTRLATRLRESGKRVFGLGRRSTPESLRRAVDQFIFLEVLQEQDRRESGSQSEDAAASTEGGEEAPAGPVINLQSALTRAVNATSGDDGWASLSQVGQHLSRAHADFDPRDFGHQKLFSLVDEQPYLETRTEGTGVQVRLRHKRATKRATAAPTRKKATTTKAAAAKADGAKGEGAKSEGPQEDPGKADETKPAEKAPQEPPKAAKTARATRSAGARKTAKAAEQPRQDDAGATSAPEPEQASERPAETRSRRATRDVTTPA</sequence>
<dbReference type="InterPro" id="IPR021139">
    <property type="entry name" value="NYN"/>
</dbReference>
<dbReference type="Pfam" id="PF01936">
    <property type="entry name" value="NYN"/>
    <property type="match status" value="1"/>
</dbReference>
<keyword evidence="4" id="KW-1185">Reference proteome</keyword>
<reference evidence="3 4" key="1">
    <citation type="submission" date="2019-06" db="EMBL/GenBank/DDBJ databases">
        <title>Sequencing the genomes of 1000 actinobacteria strains.</title>
        <authorList>
            <person name="Klenk H.-P."/>
        </authorList>
    </citation>
    <scope>NUCLEOTIDE SEQUENCE [LARGE SCALE GENOMIC DNA]</scope>
    <source>
        <strain evidence="3 4">DSM 12362</strain>
    </source>
</reference>
<feature type="compositionally biased region" description="Low complexity" evidence="1">
    <location>
        <begin position="327"/>
        <end position="342"/>
    </location>
</feature>
<feature type="compositionally biased region" description="Basic and acidic residues" evidence="1">
    <location>
        <begin position="367"/>
        <end position="381"/>
    </location>
</feature>
<dbReference type="Proteomes" id="UP000315133">
    <property type="component" value="Unassembled WGS sequence"/>
</dbReference>
<feature type="domain" description="HTH OST-type" evidence="2">
    <location>
        <begin position="194"/>
        <end position="269"/>
    </location>
</feature>
<dbReference type="CDD" id="cd11297">
    <property type="entry name" value="PIN_LabA-like_N_1"/>
    <property type="match status" value="1"/>
</dbReference>
<evidence type="ECO:0000259" key="2">
    <source>
        <dbReference type="PROSITE" id="PS51644"/>
    </source>
</evidence>
<feature type="region of interest" description="Disordered" evidence="1">
    <location>
        <begin position="257"/>
        <end position="387"/>
    </location>
</feature>
<feature type="compositionally biased region" description="Basic and acidic residues" evidence="1">
    <location>
        <begin position="309"/>
        <end position="323"/>
    </location>
</feature>
<dbReference type="Gene3D" id="3.40.50.1010">
    <property type="entry name" value="5'-nuclease"/>
    <property type="match status" value="1"/>
</dbReference>
<name>A0A543KN78_9MICO</name>
<dbReference type="PROSITE" id="PS51644">
    <property type="entry name" value="HTH_OST"/>
    <property type="match status" value="1"/>
</dbReference>
<dbReference type="Pfam" id="PF12872">
    <property type="entry name" value="OST-HTH"/>
    <property type="match status" value="1"/>
</dbReference>
<organism evidence="3 4">
    <name type="scientific">Ornithinimicrobium humiphilum</name>
    <dbReference type="NCBI Taxonomy" id="125288"/>
    <lineage>
        <taxon>Bacteria</taxon>
        <taxon>Bacillati</taxon>
        <taxon>Actinomycetota</taxon>
        <taxon>Actinomycetes</taxon>
        <taxon>Micrococcales</taxon>
        <taxon>Ornithinimicrobiaceae</taxon>
        <taxon>Ornithinimicrobium</taxon>
    </lineage>
</organism>
<accession>A0A543KN78</accession>
<dbReference type="GO" id="GO:0004540">
    <property type="term" value="F:RNA nuclease activity"/>
    <property type="evidence" value="ECO:0007669"/>
    <property type="project" value="InterPro"/>
</dbReference>
<evidence type="ECO:0000256" key="1">
    <source>
        <dbReference type="SAM" id="MobiDB-lite"/>
    </source>
</evidence>
<dbReference type="PANTHER" id="PTHR35811:SF1">
    <property type="entry name" value="HTH OST-TYPE DOMAIN-CONTAINING PROTEIN"/>
    <property type="match status" value="1"/>
</dbReference>
<dbReference type="EMBL" id="VFPU01000001">
    <property type="protein sequence ID" value="TQM96530.1"/>
    <property type="molecule type" value="Genomic_DNA"/>
</dbReference>
<gene>
    <name evidence="3" type="ORF">FB476_1398</name>
</gene>
<proteinExistence type="predicted"/>
<comment type="caution">
    <text evidence="3">The sequence shown here is derived from an EMBL/GenBank/DDBJ whole genome shotgun (WGS) entry which is preliminary data.</text>
</comment>
<feature type="region of interest" description="Disordered" evidence="1">
    <location>
        <begin position="170"/>
        <end position="193"/>
    </location>
</feature>
<evidence type="ECO:0000313" key="3">
    <source>
        <dbReference type="EMBL" id="TQM96530.1"/>
    </source>
</evidence>
<dbReference type="InterPro" id="IPR041966">
    <property type="entry name" value="LOTUS-like"/>
</dbReference>
<protein>
    <submittedName>
        <fullName evidence="3">Uncharacterized protein (TIGR00288 family)</fullName>
    </submittedName>
</protein>
<dbReference type="PANTHER" id="PTHR35811">
    <property type="entry name" value="SLR1870 PROTEIN"/>
    <property type="match status" value="1"/>
</dbReference>